<dbReference type="EMBL" id="CP070608">
    <property type="protein sequence ID" value="QSE98859.1"/>
    <property type="molecule type" value="Genomic_DNA"/>
</dbReference>
<keyword evidence="1" id="KW-0472">Membrane</keyword>
<name>A0A975A1W6_9BACT</name>
<proteinExistence type="predicted"/>
<dbReference type="AlphaFoldDB" id="A0A975A1W6"/>
<dbReference type="Pfam" id="PF19578">
    <property type="entry name" value="DUF6090"/>
    <property type="match status" value="1"/>
</dbReference>
<dbReference type="KEGG" id="fuv:JR347_07200"/>
<evidence type="ECO:0000256" key="1">
    <source>
        <dbReference type="SAM" id="Phobius"/>
    </source>
</evidence>
<keyword evidence="1" id="KW-1133">Transmembrane helix</keyword>
<evidence type="ECO:0000313" key="3">
    <source>
        <dbReference type="Proteomes" id="UP000662783"/>
    </source>
</evidence>
<organism evidence="2 3">
    <name type="scientific">Fulvivirga lutea</name>
    <dbReference type="NCBI Taxonomy" id="2810512"/>
    <lineage>
        <taxon>Bacteria</taxon>
        <taxon>Pseudomonadati</taxon>
        <taxon>Bacteroidota</taxon>
        <taxon>Cytophagia</taxon>
        <taxon>Cytophagales</taxon>
        <taxon>Fulvivirgaceae</taxon>
        <taxon>Fulvivirga</taxon>
    </lineage>
</organism>
<protein>
    <submittedName>
        <fullName evidence="2">Uncharacterized protein</fullName>
    </submittedName>
</protein>
<gene>
    <name evidence="2" type="ORF">JR347_07200</name>
</gene>
<dbReference type="InterPro" id="IPR045749">
    <property type="entry name" value="DUF6090"/>
</dbReference>
<dbReference type="RefSeq" id="WP_205723373.1">
    <property type="nucleotide sequence ID" value="NZ_CP070608.1"/>
</dbReference>
<evidence type="ECO:0000313" key="2">
    <source>
        <dbReference type="EMBL" id="QSE98859.1"/>
    </source>
</evidence>
<feature type="transmembrane region" description="Helical" evidence="1">
    <location>
        <begin position="12"/>
        <end position="32"/>
    </location>
</feature>
<sequence length="241" mass="28553">MKRILSTLSQKWPEYLLEILVLIIGIYGAFALDEWKEERNDSETQTEILIEIRNNLIEDLDAIQDDLMHMDTVRYGALQIIEYLKNNDNPTEKFKKDIAKMLVTPHFDPNVSGYKLLVSKGVAIIHNDSLRQLITKLFESTYSYYNRYEEERIQFRLLHISPGLMKYSFADSSIINYNNFIDYGEFEIYQSDYESMKKDEQFKKLIYAIIYSNEGVRWRAKILEKAIKKMIAQITEELNQE</sequence>
<reference evidence="2" key="1">
    <citation type="submission" date="2021-02" db="EMBL/GenBank/DDBJ databases">
        <title>Fulvivirga sp. S481 isolated from sea water.</title>
        <authorList>
            <person name="Bae S.S."/>
            <person name="Baek K."/>
        </authorList>
    </citation>
    <scope>NUCLEOTIDE SEQUENCE</scope>
    <source>
        <strain evidence="2">S481</strain>
    </source>
</reference>
<keyword evidence="3" id="KW-1185">Reference proteome</keyword>
<dbReference type="Proteomes" id="UP000662783">
    <property type="component" value="Chromosome"/>
</dbReference>
<keyword evidence="1" id="KW-0812">Transmembrane</keyword>
<accession>A0A975A1W6</accession>